<dbReference type="RefSeq" id="WP_092236598.1">
    <property type="nucleotide sequence ID" value="NZ_FNLL01000010.1"/>
</dbReference>
<dbReference type="InterPro" id="IPR010982">
    <property type="entry name" value="Lambda_DNA-bd_dom_sf"/>
</dbReference>
<dbReference type="Proteomes" id="UP000199608">
    <property type="component" value="Unassembled WGS sequence"/>
</dbReference>
<proteinExistence type="predicted"/>
<keyword evidence="3" id="KW-1185">Reference proteome</keyword>
<reference evidence="3" key="1">
    <citation type="submission" date="2016-10" db="EMBL/GenBank/DDBJ databases">
        <authorList>
            <person name="Varghese N."/>
            <person name="Submissions S."/>
        </authorList>
    </citation>
    <scope>NUCLEOTIDE SEQUENCE [LARGE SCALE GENOMIC DNA]</scope>
    <source>
        <strain evidence="3">DSM 3384</strain>
    </source>
</reference>
<gene>
    <name evidence="2" type="ORF">SAMN04487931_11072</name>
</gene>
<dbReference type="GO" id="GO:0003677">
    <property type="term" value="F:DNA binding"/>
    <property type="evidence" value="ECO:0007669"/>
    <property type="project" value="InterPro"/>
</dbReference>
<dbReference type="InterPro" id="IPR001387">
    <property type="entry name" value="Cro/C1-type_HTH"/>
</dbReference>
<dbReference type="PANTHER" id="PTHR38431:SF1">
    <property type="entry name" value="BLL2305 PROTEIN"/>
    <property type="match status" value="1"/>
</dbReference>
<protein>
    <submittedName>
        <fullName evidence="2">Transcriptional regulator of molybdate metabolism, XRE family</fullName>
    </submittedName>
</protein>
<dbReference type="Gene3D" id="1.10.260.40">
    <property type="entry name" value="lambda repressor-like DNA-binding domains"/>
    <property type="match status" value="1"/>
</dbReference>
<dbReference type="PANTHER" id="PTHR38431">
    <property type="entry name" value="BLL2305 PROTEIN"/>
    <property type="match status" value="1"/>
</dbReference>
<evidence type="ECO:0000313" key="3">
    <source>
        <dbReference type="Proteomes" id="UP000199608"/>
    </source>
</evidence>
<dbReference type="AlphaFoldDB" id="A0A1H2J0X2"/>
<dbReference type="SMART" id="SM00530">
    <property type="entry name" value="HTH_XRE"/>
    <property type="match status" value="1"/>
</dbReference>
<organism evidence="2 3">
    <name type="scientific">Desulfobacula phenolica</name>
    <dbReference type="NCBI Taxonomy" id="90732"/>
    <lineage>
        <taxon>Bacteria</taxon>
        <taxon>Pseudomonadati</taxon>
        <taxon>Thermodesulfobacteriota</taxon>
        <taxon>Desulfobacteria</taxon>
        <taxon>Desulfobacterales</taxon>
        <taxon>Desulfobacteraceae</taxon>
        <taxon>Desulfobacula</taxon>
    </lineage>
</organism>
<dbReference type="Pfam" id="PF01381">
    <property type="entry name" value="HTH_3"/>
    <property type="match status" value="1"/>
</dbReference>
<dbReference type="EMBL" id="FNLL01000010">
    <property type="protein sequence ID" value="SDU50030.1"/>
    <property type="molecule type" value="Genomic_DNA"/>
</dbReference>
<dbReference type="InterPro" id="IPR024370">
    <property type="entry name" value="PBP_domain"/>
</dbReference>
<evidence type="ECO:0000313" key="2">
    <source>
        <dbReference type="EMBL" id="SDU50030.1"/>
    </source>
</evidence>
<dbReference type="Pfam" id="PF12727">
    <property type="entry name" value="PBP_like"/>
    <property type="match status" value="1"/>
</dbReference>
<name>A0A1H2J0X2_9BACT</name>
<accession>A0A1H2J0X2</accession>
<dbReference type="SUPFAM" id="SSF47413">
    <property type="entry name" value="lambda repressor-like DNA-binding domains"/>
    <property type="match status" value="1"/>
</dbReference>
<evidence type="ECO:0000259" key="1">
    <source>
        <dbReference type="PROSITE" id="PS50943"/>
    </source>
</evidence>
<feature type="domain" description="HTH cro/C1-type" evidence="1">
    <location>
        <begin position="13"/>
        <end position="67"/>
    </location>
</feature>
<dbReference type="PROSITE" id="PS50943">
    <property type="entry name" value="HTH_CROC1"/>
    <property type="match status" value="1"/>
</dbReference>
<dbReference type="CDD" id="cd00093">
    <property type="entry name" value="HTH_XRE"/>
    <property type="match status" value="1"/>
</dbReference>
<sequence length="372" mass="41282">MKSVKSPDIICRLKEIRNKKKFTQTQLADLVGLKRQAIYDMEAGRYLPNTSVALRLARVLDTSVEDIFYEKLQEHQPVALVDEQTITDPRVSIAKIRDKLYAYSLSGKNSIMEEMKAADGLLEPGNNRVMILKSNEQLENTALLLGCDPAFSILGHHVHKNRTDAALHCRFASSKKSICQLADGYTHIAGIHMHDTGSIDGNQEFIRKGLKNFKGLLVAFAFFEEGLMVARGNPLNIRKPSDLAQDGICFVNREKGAALRTLLDDCLLKSNIPFSAIHDYNDIVNTHSQGALKIIHGICDVALGLRAVATAFDLDFVPITRVRCDLVIPHDFLIHTGVKTALDTMQKSSFRNELSCLPGYDASCTGKIIAKF</sequence>